<evidence type="ECO:0000256" key="15">
    <source>
        <dbReference type="ARBA" id="ARBA00044975"/>
    </source>
</evidence>
<comment type="subcellular location">
    <subcellularLocation>
        <location evidence="3">Nucleus</location>
    </subcellularLocation>
</comment>
<dbReference type="InterPro" id="IPR052230">
    <property type="entry name" value="DNA_polymerase_eta"/>
</dbReference>
<dbReference type="InterPro" id="IPR043128">
    <property type="entry name" value="Rev_trsase/Diguanyl_cyclase"/>
</dbReference>
<keyword evidence="6" id="KW-0808">Transferase</keyword>
<feature type="domain" description="UBZ3-type" evidence="18">
    <location>
        <begin position="641"/>
        <end position="675"/>
    </location>
</feature>
<keyword evidence="14" id="KW-0539">Nucleus</keyword>
<accession>A0ABD2W5N9</accession>
<dbReference type="Pfam" id="PF18439">
    <property type="entry name" value="zf_UBZ"/>
    <property type="match status" value="1"/>
</dbReference>
<dbReference type="Pfam" id="PF21704">
    <property type="entry name" value="POLH-Rev1_HhH"/>
    <property type="match status" value="1"/>
</dbReference>
<evidence type="ECO:0000256" key="16">
    <source>
        <dbReference type="ARBA" id="ARBA00049244"/>
    </source>
</evidence>
<dbReference type="GO" id="GO:0006281">
    <property type="term" value="P:DNA repair"/>
    <property type="evidence" value="ECO:0007669"/>
    <property type="project" value="UniProtKB-KW"/>
</dbReference>
<evidence type="ECO:0000256" key="8">
    <source>
        <dbReference type="ARBA" id="ARBA00022723"/>
    </source>
</evidence>
<keyword evidence="9" id="KW-0227">DNA damage</keyword>
<keyword evidence="8" id="KW-0479">Metal-binding</keyword>
<evidence type="ECO:0000256" key="10">
    <source>
        <dbReference type="ARBA" id="ARBA00022771"/>
    </source>
</evidence>
<dbReference type="InterPro" id="IPR017961">
    <property type="entry name" value="DNA_pol_Y-fam_little_finger"/>
</dbReference>
<evidence type="ECO:0000256" key="11">
    <source>
        <dbReference type="ARBA" id="ARBA00022833"/>
    </source>
</evidence>
<dbReference type="GO" id="GO:0009411">
    <property type="term" value="P:response to UV"/>
    <property type="evidence" value="ECO:0007669"/>
    <property type="project" value="UniProtKB-ARBA"/>
</dbReference>
<evidence type="ECO:0000256" key="2">
    <source>
        <dbReference type="ARBA" id="ARBA00001946"/>
    </source>
</evidence>
<dbReference type="PROSITE" id="PS50173">
    <property type="entry name" value="UMUC"/>
    <property type="match status" value="1"/>
</dbReference>
<evidence type="ECO:0000256" key="12">
    <source>
        <dbReference type="ARBA" id="ARBA00022842"/>
    </source>
</evidence>
<dbReference type="AlphaFoldDB" id="A0ABD2W5N9"/>
<sequence length="699" mass="79278">MAVDLGNRIVVLIDMDCFFCQVETRLKPEYAGKPLAVVQYNLWRTGGIIAVNYEAREFGVTRHMRGEEAREKCPHIILAVVPGSRGKADTSRYRSAGREVIDVLKKHCTMVERASVDEAYLDITQIVDDQLAKKEFDPAVVEELKTTYVIGHSECNVNNEEQRRKGLEEWIAEAAEDIQIQRLAIAGRFVEFLRQEIKETTTFNCSAGISFNKILAKLACGLHKPQKQTILPASSVSKLFGSLPVKKVRNLGGKLGDMVIDALGCHVMSDLLQYSLQDLQSRFDRKTGHWLYHIARGIDNEPVTPRLVSKSIGACKRFPGKQTIVKVETLRHWLGELSSEISERLEQDFEENERKATSLTVSFHYIQNKKVISQSRAFALTTYKQEKIAEMSINAVLKVTQDLPISFLGVSAGKFIKSRGSENLKKFFKPSSSLNNLQGSEKEDVNNFIDEHVELIKKLKTQITNSNSSNENNSETSKNVSIPIEQSSNSQFCSTSLKINDKFSPYKYESATVFNETVMEKKNEPKSNISFFVSNNAMLKLQEIFPDLDDIDLDVLHMLPMQLQDEAKKFLKVKGIKNLSEDINILKQKLSNSKACEKQEVKLVAKSGRGRPPKCKLVVSNYSNPQTDIQHFFIKTGTNNKAENFKKCLQCHQLILTNKFEEHNDYHVAQNVQLEMNSLLASDERRKRKLSDETFDQFS</sequence>
<evidence type="ECO:0000256" key="5">
    <source>
        <dbReference type="ARBA" id="ARBA00012417"/>
    </source>
</evidence>
<dbReference type="SUPFAM" id="SSF56672">
    <property type="entry name" value="DNA/RNA polymerases"/>
    <property type="match status" value="1"/>
</dbReference>
<dbReference type="InterPro" id="IPR041298">
    <property type="entry name" value="UBZ3"/>
</dbReference>
<evidence type="ECO:0000259" key="17">
    <source>
        <dbReference type="PROSITE" id="PS50173"/>
    </source>
</evidence>
<dbReference type="GO" id="GO:0006301">
    <property type="term" value="P:DNA damage tolerance"/>
    <property type="evidence" value="ECO:0007669"/>
    <property type="project" value="UniProtKB-ARBA"/>
</dbReference>
<dbReference type="GO" id="GO:0008270">
    <property type="term" value="F:zinc ion binding"/>
    <property type="evidence" value="ECO:0007669"/>
    <property type="project" value="UniProtKB-KW"/>
</dbReference>
<comment type="caution">
    <text evidence="19">The sequence shown here is derived from an EMBL/GenBank/DDBJ whole genome shotgun (WGS) entry which is preliminary data.</text>
</comment>
<organism evidence="19 20">
    <name type="scientific">Trichogramma kaykai</name>
    <dbReference type="NCBI Taxonomy" id="54128"/>
    <lineage>
        <taxon>Eukaryota</taxon>
        <taxon>Metazoa</taxon>
        <taxon>Ecdysozoa</taxon>
        <taxon>Arthropoda</taxon>
        <taxon>Hexapoda</taxon>
        <taxon>Insecta</taxon>
        <taxon>Pterygota</taxon>
        <taxon>Neoptera</taxon>
        <taxon>Endopterygota</taxon>
        <taxon>Hymenoptera</taxon>
        <taxon>Apocrita</taxon>
        <taxon>Proctotrupomorpha</taxon>
        <taxon>Chalcidoidea</taxon>
        <taxon>Trichogrammatidae</taxon>
        <taxon>Trichogramma</taxon>
    </lineage>
</organism>
<keyword evidence="20" id="KW-1185">Reference proteome</keyword>
<comment type="cofactor">
    <cofactor evidence="2">
        <name>Mg(2+)</name>
        <dbReference type="ChEBI" id="CHEBI:18420"/>
    </cofactor>
</comment>
<keyword evidence="12" id="KW-0460">Magnesium</keyword>
<keyword evidence="7" id="KW-0548">Nucleotidyltransferase</keyword>
<evidence type="ECO:0000313" key="19">
    <source>
        <dbReference type="EMBL" id="KAL3388251.1"/>
    </source>
</evidence>
<keyword evidence="11" id="KW-0862">Zinc</keyword>
<evidence type="ECO:0000256" key="6">
    <source>
        <dbReference type="ARBA" id="ARBA00022679"/>
    </source>
</evidence>
<keyword evidence="13" id="KW-0234">DNA repair</keyword>
<dbReference type="Gene3D" id="3.30.70.270">
    <property type="match status" value="1"/>
</dbReference>
<comment type="similarity">
    <text evidence="4">Belongs to the DNA polymerase type-Y family.</text>
</comment>
<dbReference type="FunFam" id="1.10.150.20:FF:000014">
    <property type="entry name" value="Polymerase (DNA directed), eta"/>
    <property type="match status" value="1"/>
</dbReference>
<evidence type="ECO:0000256" key="13">
    <source>
        <dbReference type="ARBA" id="ARBA00023204"/>
    </source>
</evidence>
<dbReference type="PANTHER" id="PTHR45873">
    <property type="entry name" value="DNA POLYMERASE ETA"/>
    <property type="match status" value="1"/>
</dbReference>
<dbReference type="PIRSF" id="PIRSF036603">
    <property type="entry name" value="DPol_eta"/>
    <property type="match status" value="1"/>
</dbReference>
<dbReference type="InterPro" id="IPR043502">
    <property type="entry name" value="DNA/RNA_pol_sf"/>
</dbReference>
<evidence type="ECO:0000313" key="20">
    <source>
        <dbReference type="Proteomes" id="UP001627154"/>
    </source>
</evidence>
<dbReference type="Gene3D" id="1.10.150.20">
    <property type="entry name" value="5' to 3' exonuclease, C-terminal subdomain"/>
    <property type="match status" value="1"/>
</dbReference>
<dbReference type="Gene3D" id="3.40.1170.60">
    <property type="match status" value="1"/>
</dbReference>
<feature type="domain" description="UmuC" evidence="17">
    <location>
        <begin position="10"/>
        <end position="252"/>
    </location>
</feature>
<gene>
    <name evidence="19" type="ORF">TKK_016488</name>
</gene>
<comment type="cofactor">
    <cofactor evidence="1">
        <name>Mn(2+)</name>
        <dbReference type="ChEBI" id="CHEBI:29035"/>
    </cofactor>
</comment>
<protein>
    <recommendedName>
        <fullName evidence="15">DNA polymerase eta</fullName>
        <ecNumber evidence="5">2.7.7.7</ecNumber>
    </recommendedName>
</protein>
<proteinExistence type="inferred from homology"/>
<comment type="catalytic activity">
    <reaction evidence="16">
        <text>DNA(n) + a 2'-deoxyribonucleoside 5'-triphosphate = DNA(n+1) + diphosphate</text>
        <dbReference type="Rhea" id="RHEA:22508"/>
        <dbReference type="Rhea" id="RHEA-COMP:17339"/>
        <dbReference type="Rhea" id="RHEA-COMP:17340"/>
        <dbReference type="ChEBI" id="CHEBI:33019"/>
        <dbReference type="ChEBI" id="CHEBI:61560"/>
        <dbReference type="ChEBI" id="CHEBI:173112"/>
        <dbReference type="EC" id="2.7.7.7"/>
    </reaction>
</comment>
<dbReference type="InterPro" id="IPR036775">
    <property type="entry name" value="DNA_pol_Y-fam_lit_finger_sf"/>
</dbReference>
<dbReference type="GO" id="GO:0005634">
    <property type="term" value="C:nucleus"/>
    <property type="evidence" value="ECO:0007669"/>
    <property type="project" value="UniProtKB-SubCell"/>
</dbReference>
<keyword evidence="10" id="KW-0863">Zinc-finger</keyword>
<dbReference type="EMBL" id="JBJJXI010000134">
    <property type="protein sequence ID" value="KAL3388251.1"/>
    <property type="molecule type" value="Genomic_DNA"/>
</dbReference>
<evidence type="ECO:0000256" key="7">
    <source>
        <dbReference type="ARBA" id="ARBA00022695"/>
    </source>
</evidence>
<name>A0ABD2W5N9_9HYME</name>
<dbReference type="InterPro" id="IPR001126">
    <property type="entry name" value="UmuC"/>
</dbReference>
<evidence type="ECO:0000256" key="14">
    <source>
        <dbReference type="ARBA" id="ARBA00023242"/>
    </source>
</evidence>
<evidence type="ECO:0000256" key="3">
    <source>
        <dbReference type="ARBA" id="ARBA00004123"/>
    </source>
</evidence>
<evidence type="ECO:0000256" key="9">
    <source>
        <dbReference type="ARBA" id="ARBA00022763"/>
    </source>
</evidence>
<dbReference type="SUPFAM" id="SSF100879">
    <property type="entry name" value="Lesion bypass DNA polymerase (Y-family), little finger domain"/>
    <property type="match status" value="1"/>
</dbReference>
<dbReference type="GO" id="GO:0003887">
    <property type="term" value="F:DNA-directed DNA polymerase activity"/>
    <property type="evidence" value="ECO:0007669"/>
    <property type="project" value="UniProtKB-EC"/>
</dbReference>
<dbReference type="EC" id="2.7.7.7" evidence="5"/>
<dbReference type="Pfam" id="PF00817">
    <property type="entry name" value="IMS"/>
    <property type="match status" value="1"/>
</dbReference>
<evidence type="ECO:0000256" key="4">
    <source>
        <dbReference type="ARBA" id="ARBA00010945"/>
    </source>
</evidence>
<dbReference type="PROSITE" id="PS51907">
    <property type="entry name" value="ZF_UBZ3"/>
    <property type="match status" value="1"/>
</dbReference>
<dbReference type="Pfam" id="PF11799">
    <property type="entry name" value="IMS_C"/>
    <property type="match status" value="1"/>
</dbReference>
<evidence type="ECO:0000259" key="18">
    <source>
        <dbReference type="PROSITE" id="PS51907"/>
    </source>
</evidence>
<dbReference type="Proteomes" id="UP001627154">
    <property type="component" value="Unassembled WGS sequence"/>
</dbReference>
<reference evidence="19 20" key="1">
    <citation type="journal article" date="2024" name="bioRxiv">
        <title>A reference genome for Trichogramma kaykai: A tiny desert-dwelling parasitoid wasp with competing sex-ratio distorters.</title>
        <authorList>
            <person name="Culotta J."/>
            <person name="Lindsey A.R."/>
        </authorList>
    </citation>
    <scope>NUCLEOTIDE SEQUENCE [LARGE SCALE GENOMIC DNA]</scope>
    <source>
        <strain evidence="19 20">KSX58</strain>
    </source>
</reference>
<evidence type="ECO:0000256" key="1">
    <source>
        <dbReference type="ARBA" id="ARBA00001936"/>
    </source>
</evidence>
<dbReference type="PANTHER" id="PTHR45873:SF1">
    <property type="entry name" value="DNA POLYMERASE ETA"/>
    <property type="match status" value="1"/>
</dbReference>
<dbReference type="FunFam" id="3.40.1170.60:FF:000003">
    <property type="entry name" value="DNA polymerase eta"/>
    <property type="match status" value="1"/>
</dbReference>
<dbReference type="Gene3D" id="3.30.1490.100">
    <property type="entry name" value="DNA polymerase, Y-family, little finger domain"/>
    <property type="match status" value="1"/>
</dbReference>